<sequence length="407" mass="44288">MFSTKIISAFTASRLFSTSVLLWLLTAPLDGQTAEVTVSARYKGNVTGAFENTTPQASFCSIWVGVCKDFQAFTVSLPLTYDKVSTHQAANPREQFYIKLPARRTVQVVHEKGIDTHQLVFEITHSSQKIQGDTNFSNTANPVFTAYPQGGCSYLRTYLTAHRAYYLWATRLPESPSPCYSSGQGGQPKEVYFTPVSDMGIGYRLTMPSALRMKQGLYRGSASFTVGPGGDFDLGDGVSNLNSPTLTINFELDVQHAFVLNFPAASDRAVLEPPGGWSRWLGGGTPPSRLERSLRLNLWSTGPFKVYKTCQYDQGTSCGIRNGAGHQVPVDVALTLPSSVQHANAPVQRLTIPTGRASALAFDMAMPVAGQSGQLHFDVVSQHVKSMLDYPGSVYQGDVTVLFDATL</sequence>
<dbReference type="AlphaFoldDB" id="A0A6S5TSK9"/>
<proteinExistence type="predicted"/>
<dbReference type="RefSeq" id="WP_182815961.1">
    <property type="nucleotide sequence ID" value="NZ_AP022227.1"/>
</dbReference>
<organism evidence="2 3">
    <name type="scientific">Pseudomonas putida</name>
    <name type="common">Arthrobacter siderocapsulatus</name>
    <dbReference type="NCBI Taxonomy" id="303"/>
    <lineage>
        <taxon>Bacteria</taxon>
        <taxon>Pseudomonadati</taxon>
        <taxon>Pseudomonadota</taxon>
        <taxon>Gammaproteobacteria</taxon>
        <taxon>Pseudomonadales</taxon>
        <taxon>Pseudomonadaceae</taxon>
        <taxon>Pseudomonas</taxon>
    </lineage>
</organism>
<evidence type="ECO:0000256" key="1">
    <source>
        <dbReference type="SAM" id="SignalP"/>
    </source>
</evidence>
<dbReference type="EMBL" id="AP022227">
    <property type="protein sequence ID" value="BBT41213.1"/>
    <property type="molecule type" value="Genomic_DNA"/>
</dbReference>
<name>A0A6S5TSK9_PSEPU</name>
<dbReference type="Proteomes" id="UP000515680">
    <property type="component" value="Chromosome"/>
</dbReference>
<evidence type="ECO:0000313" key="3">
    <source>
        <dbReference type="Proteomes" id="UP000515680"/>
    </source>
</evidence>
<evidence type="ECO:0000313" key="2">
    <source>
        <dbReference type="EMBL" id="BBT41213.1"/>
    </source>
</evidence>
<accession>A0A6S5TSK9</accession>
<keyword evidence="1" id="KW-0732">Signal</keyword>
<protein>
    <submittedName>
        <fullName evidence="2">Uncharacterized protein</fullName>
    </submittedName>
</protein>
<feature type="chain" id="PRO_5028175144" evidence="1">
    <location>
        <begin position="23"/>
        <end position="407"/>
    </location>
</feature>
<reference evidence="2 3" key="1">
    <citation type="submission" date="2019-12" db="EMBL/GenBank/DDBJ databases">
        <title>complete genome sequences of Pseudomonas putida str. WP8-W18-CRE-01 isolated from wastewater treatment plant effluent.</title>
        <authorList>
            <person name="Sekizuka T."/>
            <person name="Itokawa K."/>
            <person name="Yatsu K."/>
            <person name="Inamine Y."/>
            <person name="Kuroda M."/>
        </authorList>
    </citation>
    <scope>NUCLEOTIDE SEQUENCE [LARGE SCALE GENOMIC DNA]</scope>
    <source>
        <strain evidence="2 3">WP8-W18-CRE-01</strain>
    </source>
</reference>
<feature type="signal peptide" evidence="1">
    <location>
        <begin position="1"/>
        <end position="22"/>
    </location>
</feature>
<gene>
    <name evidence="2" type="ORF">WP8W18C01_35540</name>
</gene>